<reference evidence="1" key="1">
    <citation type="journal article" date="2016" name="Nat. Genet.">
        <title>A high-quality carrot genome assembly provides new insights into carotenoid accumulation and asterid genome evolution.</title>
        <authorList>
            <person name="Iorizzo M."/>
            <person name="Ellison S."/>
            <person name="Senalik D."/>
            <person name="Zeng P."/>
            <person name="Satapoomin P."/>
            <person name="Huang J."/>
            <person name="Bowman M."/>
            <person name="Iovene M."/>
            <person name="Sanseverino W."/>
            <person name="Cavagnaro P."/>
            <person name="Yildiz M."/>
            <person name="Macko-Podgorni A."/>
            <person name="Moranska E."/>
            <person name="Grzebelus E."/>
            <person name="Grzebelus D."/>
            <person name="Ashrafi H."/>
            <person name="Zheng Z."/>
            <person name="Cheng S."/>
            <person name="Spooner D."/>
            <person name="Van Deynze A."/>
            <person name="Simon P."/>
        </authorList>
    </citation>
    <scope>NUCLEOTIDE SEQUENCE</scope>
    <source>
        <tissue evidence="1">Leaf</tissue>
    </source>
</reference>
<dbReference type="Proteomes" id="UP000077755">
    <property type="component" value="Chromosome 4"/>
</dbReference>
<reference evidence="1" key="2">
    <citation type="submission" date="2022-03" db="EMBL/GenBank/DDBJ databases">
        <title>Draft title - Genomic analysis of global carrot germplasm unveils the trajectory of domestication and the origin of high carotenoid orange carrot.</title>
        <authorList>
            <person name="Iorizzo M."/>
            <person name="Ellison S."/>
            <person name="Senalik D."/>
            <person name="Macko-Podgorni A."/>
            <person name="Grzebelus D."/>
            <person name="Bostan H."/>
            <person name="Rolling W."/>
            <person name="Curaba J."/>
            <person name="Simon P."/>
        </authorList>
    </citation>
    <scope>NUCLEOTIDE SEQUENCE</scope>
    <source>
        <tissue evidence="1">Leaf</tissue>
    </source>
</reference>
<accession>A0A165WNL3</accession>
<dbReference type="PANTHER" id="PTHR46477">
    <property type="entry name" value="CYSTEINE/HISTIDINE-RICH C1 DOMAIN FAMILY PROTEIN"/>
    <property type="match status" value="1"/>
</dbReference>
<sequence>MAKSYVVERDFVHGSHKHTLRDHVAPEPYRCNGCKMPGSKICFKCVDGLCNFYLHPECFAAEQMNTLRHPLLEDCDFEYHESPPKVAAGGHVPYCDACGLDILGFRYRCFTKSHLGNPHDLHPTCANLREEMTWDSLKLELLNNVETRCLHCENKYSTDRYIPFNGWKWVAKDQKYWGYPSCLWGRKVCFHVKCMYEIQSPGYKRK</sequence>
<dbReference type="AlphaFoldDB" id="A0A165WNL3"/>
<dbReference type="EMBL" id="CP093346">
    <property type="protein sequence ID" value="WOG96377.1"/>
    <property type="molecule type" value="Genomic_DNA"/>
</dbReference>
<dbReference type="SUPFAM" id="SSF57889">
    <property type="entry name" value="Cysteine-rich domain"/>
    <property type="match status" value="1"/>
</dbReference>
<dbReference type="PANTHER" id="PTHR46477:SF15">
    <property type="entry name" value="CYSTEINE_HISTIDINE-RICH C1 DOMAIN PROTEIN"/>
    <property type="match status" value="1"/>
</dbReference>
<dbReference type="OrthoDB" id="1841377at2759"/>
<keyword evidence="2" id="KW-1185">Reference proteome</keyword>
<organism evidence="1 2">
    <name type="scientific">Daucus carota subsp. sativus</name>
    <name type="common">Carrot</name>
    <dbReference type="NCBI Taxonomy" id="79200"/>
    <lineage>
        <taxon>Eukaryota</taxon>
        <taxon>Viridiplantae</taxon>
        <taxon>Streptophyta</taxon>
        <taxon>Embryophyta</taxon>
        <taxon>Tracheophyta</taxon>
        <taxon>Spermatophyta</taxon>
        <taxon>Magnoliopsida</taxon>
        <taxon>eudicotyledons</taxon>
        <taxon>Gunneridae</taxon>
        <taxon>Pentapetalae</taxon>
        <taxon>asterids</taxon>
        <taxon>campanulids</taxon>
        <taxon>Apiales</taxon>
        <taxon>Apiaceae</taxon>
        <taxon>Apioideae</taxon>
        <taxon>Scandiceae</taxon>
        <taxon>Daucinae</taxon>
        <taxon>Daucus</taxon>
        <taxon>Daucus sect. Daucus</taxon>
    </lineage>
</organism>
<evidence type="ECO:0000313" key="2">
    <source>
        <dbReference type="Proteomes" id="UP000077755"/>
    </source>
</evidence>
<proteinExistence type="predicted"/>
<dbReference type="Gramene" id="KZM97541">
    <property type="protein sequence ID" value="KZM97541"/>
    <property type="gene ID" value="DCAR_015097"/>
</dbReference>
<gene>
    <name evidence="1" type="ORF">DCAR_0415712</name>
</gene>
<evidence type="ECO:0000313" key="1">
    <source>
        <dbReference type="EMBL" id="WOG96377.1"/>
    </source>
</evidence>
<dbReference type="InterPro" id="IPR046349">
    <property type="entry name" value="C1-like_sf"/>
</dbReference>
<name>A0A165WNL3_DAUCS</name>
<protein>
    <submittedName>
        <fullName evidence="1">Uncharacterized protein</fullName>
    </submittedName>
</protein>